<feature type="region of interest" description="Disordered" evidence="1">
    <location>
        <begin position="62"/>
        <end position="82"/>
    </location>
</feature>
<comment type="caution">
    <text evidence="5">The sequence shown here is derived from an EMBL/GenBank/DDBJ whole genome shotgun (WGS) entry which is preliminary data.</text>
</comment>
<gene>
    <name evidence="4" type="ORF">PR001_g3086</name>
    <name evidence="3" type="ORF">PR002_g3666</name>
    <name evidence="5" type="ORF">PR003_g3786</name>
</gene>
<evidence type="ECO:0000256" key="1">
    <source>
        <dbReference type="SAM" id="MobiDB-lite"/>
    </source>
</evidence>
<dbReference type="Proteomes" id="UP000435112">
    <property type="component" value="Unassembled WGS sequence"/>
</dbReference>
<keyword evidence="7" id="KW-1185">Reference proteome</keyword>
<dbReference type="EMBL" id="QXFV01000112">
    <property type="protein sequence ID" value="KAE9049694.1"/>
    <property type="molecule type" value="Genomic_DNA"/>
</dbReference>
<feature type="compositionally biased region" description="Polar residues" evidence="1">
    <location>
        <begin position="62"/>
        <end position="73"/>
    </location>
</feature>
<evidence type="ECO:0000313" key="4">
    <source>
        <dbReference type="EMBL" id="KAE9049694.1"/>
    </source>
</evidence>
<keyword evidence="2" id="KW-0732">Signal</keyword>
<name>A0A6A4G059_9STRA</name>
<proteinExistence type="predicted"/>
<accession>A0A6A4G059</accession>
<protein>
    <recommendedName>
        <fullName evidence="9">Secreted protein</fullName>
    </recommendedName>
</protein>
<evidence type="ECO:0000313" key="5">
    <source>
        <dbReference type="EMBL" id="KAE9353593.1"/>
    </source>
</evidence>
<dbReference type="Proteomes" id="UP000429607">
    <property type="component" value="Unassembled WGS sequence"/>
</dbReference>
<evidence type="ECO:0008006" key="9">
    <source>
        <dbReference type="Google" id="ProtNLM"/>
    </source>
</evidence>
<feature type="chain" id="PRO_5036381429" description="Secreted protein" evidence="2">
    <location>
        <begin position="25"/>
        <end position="82"/>
    </location>
</feature>
<dbReference type="EMBL" id="QXFU01000136">
    <property type="protein sequence ID" value="KAE9042877.1"/>
    <property type="molecule type" value="Genomic_DNA"/>
</dbReference>
<dbReference type="OrthoDB" id="10273428at2759"/>
<dbReference type="EMBL" id="QXFT01000136">
    <property type="protein sequence ID" value="KAE9353593.1"/>
    <property type="molecule type" value="Genomic_DNA"/>
</dbReference>
<dbReference type="Proteomes" id="UP000434957">
    <property type="component" value="Unassembled WGS sequence"/>
</dbReference>
<evidence type="ECO:0000313" key="3">
    <source>
        <dbReference type="EMBL" id="KAE9042877.1"/>
    </source>
</evidence>
<evidence type="ECO:0000313" key="8">
    <source>
        <dbReference type="Proteomes" id="UP000435112"/>
    </source>
</evidence>
<reference evidence="5 7" key="1">
    <citation type="submission" date="2018-08" db="EMBL/GenBank/DDBJ databases">
        <title>Genomic investigation of the strawberry pathogen Phytophthora fragariae indicates pathogenicity is determined by transcriptional variation in three key races.</title>
        <authorList>
            <person name="Adams T.M."/>
            <person name="Armitage A.D."/>
            <person name="Sobczyk M.K."/>
            <person name="Bates H.J."/>
            <person name="Dunwell J.M."/>
            <person name="Nellist C.F."/>
            <person name="Harrison R.J."/>
        </authorList>
    </citation>
    <scope>NUCLEOTIDE SEQUENCE [LARGE SCALE GENOMIC DNA]</scope>
    <source>
        <strain evidence="4 6">SCRP249</strain>
        <strain evidence="3 8">SCRP324</strain>
        <strain evidence="5 7">SCRP333</strain>
    </source>
</reference>
<feature type="signal peptide" evidence="2">
    <location>
        <begin position="1"/>
        <end position="24"/>
    </location>
</feature>
<evidence type="ECO:0000313" key="6">
    <source>
        <dbReference type="Proteomes" id="UP000429607"/>
    </source>
</evidence>
<dbReference type="AlphaFoldDB" id="A0A6A4G059"/>
<sequence length="82" mass="9027">MEVAATAAMWLSLGLYLFFDPAASCQHHARVPHVAARNLRAALSGFLACRCRVVPPLDCRSSVTSRRTPTATDQQKKTMLRV</sequence>
<organism evidence="5 7">
    <name type="scientific">Phytophthora rubi</name>
    <dbReference type="NCBI Taxonomy" id="129364"/>
    <lineage>
        <taxon>Eukaryota</taxon>
        <taxon>Sar</taxon>
        <taxon>Stramenopiles</taxon>
        <taxon>Oomycota</taxon>
        <taxon>Peronosporomycetes</taxon>
        <taxon>Peronosporales</taxon>
        <taxon>Peronosporaceae</taxon>
        <taxon>Phytophthora</taxon>
    </lineage>
</organism>
<evidence type="ECO:0000313" key="7">
    <source>
        <dbReference type="Proteomes" id="UP000434957"/>
    </source>
</evidence>
<evidence type="ECO:0000256" key="2">
    <source>
        <dbReference type="SAM" id="SignalP"/>
    </source>
</evidence>